<proteinExistence type="predicted"/>
<name>A0A3B0V9R0_9ZZZZ</name>
<reference evidence="1" key="1">
    <citation type="submission" date="2018-06" db="EMBL/GenBank/DDBJ databases">
        <authorList>
            <person name="Zhirakovskaya E."/>
        </authorList>
    </citation>
    <scope>NUCLEOTIDE SEQUENCE</scope>
</reference>
<dbReference type="EMBL" id="UOEW01000089">
    <property type="protein sequence ID" value="VAW34917.1"/>
    <property type="molecule type" value="Genomic_DNA"/>
</dbReference>
<organism evidence="1">
    <name type="scientific">hydrothermal vent metagenome</name>
    <dbReference type="NCBI Taxonomy" id="652676"/>
    <lineage>
        <taxon>unclassified sequences</taxon>
        <taxon>metagenomes</taxon>
        <taxon>ecological metagenomes</taxon>
    </lineage>
</organism>
<accession>A0A3B0V9R0</accession>
<gene>
    <name evidence="1" type="ORF">MNBD_GAMMA01-2178</name>
</gene>
<protein>
    <submittedName>
        <fullName evidence="1">Ice-structuring glycoprotein (ISGP) (Antifreeze glycopeptide polyprotein) (AFGP polyprotein)</fullName>
    </submittedName>
</protein>
<sequence>MKRNNLTTAIVASIAGVAGIASVSNAVNLNPDGVGQVLVYPYYTVNNDLLTLISVVNTTDQAKAVKVRFLEGKNSRECLDFNLYLSPYDVWTAALASTVATAAFAGSYAGDNSVKLHTSDTSCTVPDINQYEFLPWGFDPQGDGDPGNGYDNGGRDLQRCTEGHFEMIEMGTLFDTGTNGGAASAVTHDASGVPADCGVVNNNWIGTWLGNPNDGLEPPTGGLFGSVSLVDVAGGTDVTYNADAIQGYTSNTQHTDPGDIIPSLATGARNTSYVFNGNVVQSDFWTESIQAVSALYIHNQVYGEYVLSDTIGANTEWVVTFPTKFAYVDPNIGYAFAPGTQPNEPFTTAFTSAGGGTACEEYGLGYWDREEQEPAPGTVIILPSPRPPGIIVDVPIFCWETNVLELHDNDDYDDSLPSEVLGSNLTTHFQVRKNNVPDFFDTGWIALTFGQSTDDNFSNTTYTGLPVTGFAIQRYVNGALADGILANYAGLFKHRYSKSISS</sequence>
<dbReference type="AlphaFoldDB" id="A0A3B0V9R0"/>
<evidence type="ECO:0000313" key="1">
    <source>
        <dbReference type="EMBL" id="VAW34917.1"/>
    </source>
</evidence>